<protein>
    <submittedName>
        <fullName evidence="1">Uncharacterized protein</fullName>
    </submittedName>
</protein>
<name>A0A9Q1JIM9_9CARY</name>
<dbReference type="PANTHER" id="PTHR33116:SF84">
    <property type="entry name" value="RNA-DIRECTED DNA POLYMERASE"/>
    <property type="match status" value="1"/>
</dbReference>
<sequence length="230" mass="26294">MIARDSSLQERSKENWPPTSMLSRMLMVPKSKDSIKLDPLFHGKSNVHQRSYLRNVQQLGLYLSSSQDEDHTKVPHISWANTCKAKRHGGLGIKDNEAWNKATIAKLVWAIATKKDVLWVKRVHGRYIKNKNLWDYAPAPDSSWTWKKICSTKEIFKARCSNPFDPQSTQADHICNPGNNHLLYLVCEKSTPFQKSLGPSSTHCKHDQGPSQTPYTFSKYLVLQIFSSHC</sequence>
<dbReference type="OrthoDB" id="1435349at2759"/>
<keyword evidence="2" id="KW-1185">Reference proteome</keyword>
<gene>
    <name evidence="1" type="ORF">Cgig2_000585</name>
</gene>
<reference evidence="1" key="1">
    <citation type="submission" date="2022-04" db="EMBL/GenBank/DDBJ databases">
        <title>Carnegiea gigantea Genome sequencing and assembly v2.</title>
        <authorList>
            <person name="Copetti D."/>
            <person name="Sanderson M.J."/>
            <person name="Burquez A."/>
            <person name="Wojciechowski M.F."/>
        </authorList>
    </citation>
    <scope>NUCLEOTIDE SEQUENCE</scope>
    <source>
        <strain evidence="1">SGP5-SGP5p</strain>
        <tissue evidence="1">Aerial part</tissue>
    </source>
</reference>
<dbReference type="EMBL" id="JAKOGI010001694">
    <property type="protein sequence ID" value="KAJ8424384.1"/>
    <property type="molecule type" value="Genomic_DNA"/>
</dbReference>
<evidence type="ECO:0000313" key="2">
    <source>
        <dbReference type="Proteomes" id="UP001153076"/>
    </source>
</evidence>
<accession>A0A9Q1JIM9</accession>
<dbReference type="AlphaFoldDB" id="A0A9Q1JIM9"/>
<dbReference type="PANTHER" id="PTHR33116">
    <property type="entry name" value="REVERSE TRANSCRIPTASE ZINC-BINDING DOMAIN-CONTAINING PROTEIN-RELATED-RELATED"/>
    <property type="match status" value="1"/>
</dbReference>
<dbReference type="Proteomes" id="UP001153076">
    <property type="component" value="Unassembled WGS sequence"/>
</dbReference>
<proteinExistence type="predicted"/>
<comment type="caution">
    <text evidence="1">The sequence shown here is derived from an EMBL/GenBank/DDBJ whole genome shotgun (WGS) entry which is preliminary data.</text>
</comment>
<organism evidence="1 2">
    <name type="scientific">Carnegiea gigantea</name>
    <dbReference type="NCBI Taxonomy" id="171969"/>
    <lineage>
        <taxon>Eukaryota</taxon>
        <taxon>Viridiplantae</taxon>
        <taxon>Streptophyta</taxon>
        <taxon>Embryophyta</taxon>
        <taxon>Tracheophyta</taxon>
        <taxon>Spermatophyta</taxon>
        <taxon>Magnoliopsida</taxon>
        <taxon>eudicotyledons</taxon>
        <taxon>Gunneridae</taxon>
        <taxon>Pentapetalae</taxon>
        <taxon>Caryophyllales</taxon>
        <taxon>Cactineae</taxon>
        <taxon>Cactaceae</taxon>
        <taxon>Cactoideae</taxon>
        <taxon>Echinocereeae</taxon>
        <taxon>Carnegiea</taxon>
    </lineage>
</organism>
<evidence type="ECO:0000313" key="1">
    <source>
        <dbReference type="EMBL" id="KAJ8424384.1"/>
    </source>
</evidence>